<dbReference type="EMBL" id="GDID01002775">
    <property type="protein sequence ID" value="JAP93831.1"/>
    <property type="molecule type" value="Transcribed_RNA"/>
</dbReference>
<dbReference type="AlphaFoldDB" id="A0A146KEG9"/>
<gene>
    <name evidence="1" type="ORF">TPC1_13725</name>
</gene>
<accession>A0A146KEG9</accession>
<proteinExistence type="predicted"/>
<protein>
    <submittedName>
        <fullName evidence="1">Uncharacterized protein</fullName>
    </submittedName>
</protein>
<reference evidence="1" key="1">
    <citation type="submission" date="2015-07" db="EMBL/GenBank/DDBJ databases">
        <title>Adaptation to a free-living lifestyle via gene acquisitions in the diplomonad Trepomonas sp. PC1.</title>
        <authorList>
            <person name="Xu F."/>
            <person name="Jerlstrom-Hultqvist J."/>
            <person name="Kolisko M."/>
            <person name="Simpson A.G.B."/>
            <person name="Roger A.J."/>
            <person name="Svard S.G."/>
            <person name="Andersson J.O."/>
        </authorList>
    </citation>
    <scope>NUCLEOTIDE SEQUENCE</scope>
    <source>
        <strain evidence="1">PC1</strain>
    </source>
</reference>
<organism evidence="1">
    <name type="scientific">Trepomonas sp. PC1</name>
    <dbReference type="NCBI Taxonomy" id="1076344"/>
    <lineage>
        <taxon>Eukaryota</taxon>
        <taxon>Metamonada</taxon>
        <taxon>Diplomonadida</taxon>
        <taxon>Hexamitidae</taxon>
        <taxon>Hexamitinae</taxon>
        <taxon>Trepomonas</taxon>
    </lineage>
</organism>
<feature type="non-terminal residue" evidence="1">
    <location>
        <position position="1"/>
    </location>
</feature>
<name>A0A146KEG9_9EUKA</name>
<sequence length="756" mass="87582">STAIAEVFVPVSLSIEIVKFSKVPTQLYNIVLAFPGKLPAVQIPIHDQGEAQKQQKPVEKNKKSPSASAFQTNSLIENFTQELKLPNPDDLTAVFTQEPLKIYLEEPGSKQKPSQQFSLDLTPLCLNVAISDEVTFLQADFELRIKIKLISTQKFSKQFPMPLLFQVTTLKSLPQYPDASYRQRYFKPLKVQVKLFGQTFWSEEISQTKLGSEKYSNEVPIRLSCNLLVKNEQELLQVRKKIEDEVAQINVFHQVPIDLQYESDQQNEYQCIKRKAVCQVPLRVLLENRQIEEEYKLQGEYDYLGRNKVPDQKQIYIKQQNKIPKFSLPEFKIEKGQMQKIEQKPTEFSEFQKNADCQAVGNFEFAFLGVKIGFPKLFQQVELTQNVQTFERLYIYLSPKQLEHLKQIYTYLVKYQINIIQKQQLKDYISQFPPEIEVDDAVSLMQLITADKTPTEPFITGFRFVDREAQLIFMEAPTLSNAFSKLLPMLNQMQVPYKTGPSVHFVQRLFQSSPLTLQQFSLHKSLYRLSIQFDQMLHLLQPLIRLFVVEVGAKPYQLKAPQQDLRAMQAAGMFLSSDQYQQIMKFFGGPVVKQMTLNALFVPTGGEITERKAETQSQITAKTNQVQQATFTKIQLKTVQLKELQLKEVPELQSQQTNRKSTGALMPKFTVKLDQNLVDREKNQLVEQKENKIEKMVVKDVFEKSLLKNKLVIKEAVEGTRVFQYSQQTLNKRRLQNRIQLKQNPRKVLKRPAEIE</sequence>
<evidence type="ECO:0000313" key="1">
    <source>
        <dbReference type="EMBL" id="JAP93831.1"/>
    </source>
</evidence>